<protein>
    <submittedName>
        <fullName evidence="1">Uncharacterized protein</fullName>
    </submittedName>
</protein>
<organism evidence="1 2">
    <name type="scientific">Pistacia atlantica</name>
    <dbReference type="NCBI Taxonomy" id="434234"/>
    <lineage>
        <taxon>Eukaryota</taxon>
        <taxon>Viridiplantae</taxon>
        <taxon>Streptophyta</taxon>
        <taxon>Embryophyta</taxon>
        <taxon>Tracheophyta</taxon>
        <taxon>Spermatophyta</taxon>
        <taxon>Magnoliopsida</taxon>
        <taxon>eudicotyledons</taxon>
        <taxon>Gunneridae</taxon>
        <taxon>Pentapetalae</taxon>
        <taxon>rosids</taxon>
        <taxon>malvids</taxon>
        <taxon>Sapindales</taxon>
        <taxon>Anacardiaceae</taxon>
        <taxon>Pistacia</taxon>
    </lineage>
</organism>
<accession>A0ACC1BIM8</accession>
<dbReference type="EMBL" id="CM047900">
    <property type="protein sequence ID" value="KAJ0098721.1"/>
    <property type="molecule type" value="Genomic_DNA"/>
</dbReference>
<reference evidence="2" key="1">
    <citation type="journal article" date="2023" name="G3 (Bethesda)">
        <title>Genome assembly and association tests identify interacting loci associated with vigor, precocity, and sex in interspecific pistachio rootstocks.</title>
        <authorList>
            <person name="Palmer W."/>
            <person name="Jacygrad E."/>
            <person name="Sagayaradj S."/>
            <person name="Cavanaugh K."/>
            <person name="Han R."/>
            <person name="Bertier L."/>
            <person name="Beede B."/>
            <person name="Kafkas S."/>
            <person name="Golino D."/>
            <person name="Preece J."/>
            <person name="Michelmore R."/>
        </authorList>
    </citation>
    <scope>NUCLEOTIDE SEQUENCE [LARGE SCALE GENOMIC DNA]</scope>
</reference>
<evidence type="ECO:0000313" key="2">
    <source>
        <dbReference type="Proteomes" id="UP001164250"/>
    </source>
</evidence>
<evidence type="ECO:0000313" key="1">
    <source>
        <dbReference type="EMBL" id="KAJ0098721.1"/>
    </source>
</evidence>
<gene>
    <name evidence="1" type="ORF">Patl1_20443</name>
</gene>
<sequence length="229" mass="25872">MPLGFGVLPFCFSVIFLFCLLTREPCGTCGFVDECSGIMFFLLVVSCGGVVLFKEEGGKAWRLLDFLFLECLQQMGAWQVAGVRGLVCDFSVGWSADDSSNSNDPFQEQHNEQVRKLRILLQQNRTRTAENLLKSLLISKDSRVSFPHELFSLFSISLPSLKPIFSSMLFALLECLVNCNQFDKTLELFEEIVGSGFRLDRFTYGKAVQAAVKLDDLDRSFEIESTKRR</sequence>
<keyword evidence="2" id="KW-1185">Reference proteome</keyword>
<proteinExistence type="predicted"/>
<dbReference type="Proteomes" id="UP001164250">
    <property type="component" value="Chromosome 4"/>
</dbReference>
<name>A0ACC1BIM8_9ROSI</name>
<comment type="caution">
    <text evidence="1">The sequence shown here is derived from an EMBL/GenBank/DDBJ whole genome shotgun (WGS) entry which is preliminary data.</text>
</comment>